<comment type="subcellular location">
    <subcellularLocation>
        <location evidence="1 7">Cell membrane</location>
        <topology evidence="1 7">Multi-pass membrane protein</topology>
    </subcellularLocation>
</comment>
<dbReference type="InterPro" id="IPR035906">
    <property type="entry name" value="MetI-like_sf"/>
</dbReference>
<keyword evidence="2 7" id="KW-0813">Transport</keyword>
<gene>
    <name evidence="9" type="ORF">H8S20_13550</name>
</gene>
<feature type="domain" description="ABC transmembrane type-1" evidence="8">
    <location>
        <begin position="96"/>
        <end position="294"/>
    </location>
</feature>
<dbReference type="PROSITE" id="PS50928">
    <property type="entry name" value="ABC_TM1"/>
    <property type="match status" value="1"/>
</dbReference>
<evidence type="ECO:0000313" key="9">
    <source>
        <dbReference type="EMBL" id="MBC5629902.1"/>
    </source>
</evidence>
<evidence type="ECO:0000256" key="5">
    <source>
        <dbReference type="ARBA" id="ARBA00022989"/>
    </source>
</evidence>
<dbReference type="SUPFAM" id="SSF161098">
    <property type="entry name" value="MetI-like"/>
    <property type="match status" value="1"/>
</dbReference>
<proteinExistence type="inferred from homology"/>
<evidence type="ECO:0000256" key="3">
    <source>
        <dbReference type="ARBA" id="ARBA00022475"/>
    </source>
</evidence>
<evidence type="ECO:0000256" key="6">
    <source>
        <dbReference type="ARBA" id="ARBA00023136"/>
    </source>
</evidence>
<evidence type="ECO:0000313" key="10">
    <source>
        <dbReference type="Proteomes" id="UP000596929"/>
    </source>
</evidence>
<dbReference type="PANTHER" id="PTHR43386">
    <property type="entry name" value="OLIGOPEPTIDE TRANSPORT SYSTEM PERMEASE PROTEIN APPC"/>
    <property type="match status" value="1"/>
</dbReference>
<evidence type="ECO:0000256" key="7">
    <source>
        <dbReference type="RuleBase" id="RU363032"/>
    </source>
</evidence>
<evidence type="ECO:0000256" key="4">
    <source>
        <dbReference type="ARBA" id="ARBA00022692"/>
    </source>
</evidence>
<dbReference type="Pfam" id="PF12911">
    <property type="entry name" value="OppC_N"/>
    <property type="match status" value="1"/>
</dbReference>
<organism evidence="9 10">
    <name type="scientific">Clostridium hominis</name>
    <dbReference type="NCBI Taxonomy" id="2763036"/>
    <lineage>
        <taxon>Bacteria</taxon>
        <taxon>Bacillati</taxon>
        <taxon>Bacillota</taxon>
        <taxon>Clostridia</taxon>
        <taxon>Eubacteriales</taxon>
        <taxon>Clostridiaceae</taxon>
        <taxon>Clostridium</taxon>
    </lineage>
</organism>
<dbReference type="Proteomes" id="UP000596929">
    <property type="component" value="Unassembled WGS sequence"/>
</dbReference>
<keyword evidence="10" id="KW-1185">Reference proteome</keyword>
<keyword evidence="6 7" id="KW-0472">Membrane</keyword>
<dbReference type="Pfam" id="PF00528">
    <property type="entry name" value="BPD_transp_1"/>
    <property type="match status" value="1"/>
</dbReference>
<dbReference type="NCBIfam" id="NF045476">
    <property type="entry name" value="Opp4C"/>
    <property type="match status" value="1"/>
</dbReference>
<dbReference type="InterPro" id="IPR050366">
    <property type="entry name" value="BP-dependent_transpt_permease"/>
</dbReference>
<keyword evidence="4 7" id="KW-0812">Transmembrane</keyword>
<keyword evidence="3" id="KW-1003">Cell membrane</keyword>
<comment type="caution">
    <text evidence="9">The sequence shown here is derived from an EMBL/GenBank/DDBJ whole genome shotgun (WGS) entry which is preliminary data.</text>
</comment>
<accession>A0ABR7DEX3</accession>
<evidence type="ECO:0000259" key="8">
    <source>
        <dbReference type="PROSITE" id="PS50928"/>
    </source>
</evidence>
<name>A0ABR7DEX3_9CLOT</name>
<comment type="similarity">
    <text evidence="7">Belongs to the binding-protein-dependent transport system permease family.</text>
</comment>
<feature type="transmembrane region" description="Helical" evidence="7">
    <location>
        <begin position="100"/>
        <end position="124"/>
    </location>
</feature>
<dbReference type="CDD" id="cd06261">
    <property type="entry name" value="TM_PBP2"/>
    <property type="match status" value="1"/>
</dbReference>
<dbReference type="InterPro" id="IPR025966">
    <property type="entry name" value="OppC_N"/>
</dbReference>
<dbReference type="EMBL" id="JACOOO010000031">
    <property type="protein sequence ID" value="MBC5629902.1"/>
    <property type="molecule type" value="Genomic_DNA"/>
</dbReference>
<dbReference type="PANTHER" id="PTHR43386:SF1">
    <property type="entry name" value="D,D-DIPEPTIDE TRANSPORT SYSTEM PERMEASE PROTEIN DDPC-RELATED"/>
    <property type="match status" value="1"/>
</dbReference>
<sequence length="307" mass="33613">MNTEPQVVTKTPKVKKEKIQSPGRVVLNRLLKNKLAMVGLGIIIFMFLFCFVGPLLSPHSPDAMNFAMKKQPPSSTYWFGTDLLGRDIMVRLMYAGRVSLMVGLIAVSIEVVIGGIVGAVAGFYGGWVDSVLMRIVDIFLSVPFLPMMITLGAMLSDLDVSPDKRIIFVMIIIGVLSWPSIARLVRGQILSLREQEFMQAAEAVGLRDSRKIFRHLLPNTIPSIIVSATLGIGGAIMTESALSYLGMGVTPPAASWGNMIQAVNNFIDLMQRPWLWVPPGTCIFLTVMAINLLGDGLRDALDPKLKK</sequence>
<dbReference type="InterPro" id="IPR053523">
    <property type="entry name" value="Oligopeptide_permease_AppC"/>
</dbReference>
<protein>
    <submittedName>
        <fullName evidence="9">ABC transporter permease</fullName>
    </submittedName>
</protein>
<dbReference type="Gene3D" id="1.10.3720.10">
    <property type="entry name" value="MetI-like"/>
    <property type="match status" value="1"/>
</dbReference>
<dbReference type="RefSeq" id="WP_032116883.1">
    <property type="nucleotide sequence ID" value="NZ_JACOOO010000031.1"/>
</dbReference>
<keyword evidence="5 7" id="KW-1133">Transmembrane helix</keyword>
<dbReference type="InterPro" id="IPR000515">
    <property type="entry name" value="MetI-like"/>
</dbReference>
<feature type="transmembrane region" description="Helical" evidence="7">
    <location>
        <begin position="166"/>
        <end position="185"/>
    </location>
</feature>
<evidence type="ECO:0000256" key="1">
    <source>
        <dbReference type="ARBA" id="ARBA00004651"/>
    </source>
</evidence>
<evidence type="ECO:0000256" key="2">
    <source>
        <dbReference type="ARBA" id="ARBA00022448"/>
    </source>
</evidence>
<feature type="transmembrane region" description="Helical" evidence="7">
    <location>
        <begin position="131"/>
        <end position="154"/>
    </location>
</feature>
<feature type="transmembrane region" description="Helical" evidence="7">
    <location>
        <begin position="274"/>
        <end position="294"/>
    </location>
</feature>
<reference evidence="9 10" key="1">
    <citation type="submission" date="2020-08" db="EMBL/GenBank/DDBJ databases">
        <title>Genome public.</title>
        <authorList>
            <person name="Liu C."/>
            <person name="Sun Q."/>
        </authorList>
    </citation>
    <scope>NUCLEOTIDE SEQUENCE [LARGE SCALE GENOMIC DNA]</scope>
    <source>
        <strain evidence="9 10">NSJ-6</strain>
    </source>
</reference>
<feature type="transmembrane region" description="Helical" evidence="7">
    <location>
        <begin position="35"/>
        <end position="56"/>
    </location>
</feature>
<feature type="transmembrane region" description="Helical" evidence="7">
    <location>
        <begin position="216"/>
        <end position="237"/>
    </location>
</feature>